<accession>A0A2G1W7Z2</accession>
<reference evidence="1 2" key="1">
    <citation type="submission" date="2017-06" db="EMBL/GenBank/DDBJ databases">
        <title>Description of Rhodopirellula bahusiensis sp. nov.</title>
        <authorList>
            <person name="Kizina J."/>
            <person name="Harder J."/>
        </authorList>
    </citation>
    <scope>NUCLEOTIDE SEQUENCE [LARGE SCALE GENOMIC DNA]</scope>
    <source>
        <strain evidence="1 2">SWK21</strain>
    </source>
</reference>
<dbReference type="EMBL" id="NIZW01000008">
    <property type="protein sequence ID" value="PHQ35157.1"/>
    <property type="molecule type" value="Genomic_DNA"/>
</dbReference>
<dbReference type="Proteomes" id="UP000225740">
    <property type="component" value="Unassembled WGS sequence"/>
</dbReference>
<keyword evidence="2" id="KW-1185">Reference proteome</keyword>
<evidence type="ECO:0000313" key="2">
    <source>
        <dbReference type="Proteomes" id="UP000225740"/>
    </source>
</evidence>
<sequence length="74" mass="8120">MHHVEKSPHRAMNGVSKHHAAVAATVMTRTIVINPAIGWQQAQSEDHHEAIAAAVIRVEGPSRIEREPREAATK</sequence>
<comment type="caution">
    <text evidence="1">The sequence shown here is derived from an EMBL/GenBank/DDBJ whole genome shotgun (WGS) entry which is preliminary data.</text>
</comment>
<gene>
    <name evidence="1" type="ORF">CEE69_12145</name>
</gene>
<protein>
    <submittedName>
        <fullName evidence="1">Uncharacterized protein</fullName>
    </submittedName>
</protein>
<dbReference type="AlphaFoldDB" id="A0A2G1W7Z2"/>
<name>A0A2G1W7Z2_9BACT</name>
<evidence type="ECO:0000313" key="1">
    <source>
        <dbReference type="EMBL" id="PHQ35157.1"/>
    </source>
</evidence>
<proteinExistence type="predicted"/>
<organism evidence="1 2">
    <name type="scientific">Rhodopirellula bahusiensis</name>
    <dbReference type="NCBI Taxonomy" id="2014065"/>
    <lineage>
        <taxon>Bacteria</taxon>
        <taxon>Pseudomonadati</taxon>
        <taxon>Planctomycetota</taxon>
        <taxon>Planctomycetia</taxon>
        <taxon>Pirellulales</taxon>
        <taxon>Pirellulaceae</taxon>
        <taxon>Rhodopirellula</taxon>
    </lineage>
</organism>